<proteinExistence type="inferred from homology"/>
<dbReference type="Pfam" id="PF08032">
    <property type="entry name" value="SpoU_sub_bind"/>
    <property type="match status" value="1"/>
</dbReference>
<dbReference type="InterPro" id="IPR004441">
    <property type="entry name" value="rRNA_MeTrfase_TrmH"/>
</dbReference>
<dbReference type="InterPro" id="IPR029064">
    <property type="entry name" value="Ribosomal_eL30-like_sf"/>
</dbReference>
<dbReference type="Pfam" id="PF00588">
    <property type="entry name" value="SpoU_methylase"/>
    <property type="match status" value="1"/>
</dbReference>
<dbReference type="InterPro" id="IPR001537">
    <property type="entry name" value="SpoU_MeTrfase"/>
</dbReference>
<name>A0A2Z6DWT4_HYDTE</name>
<evidence type="ECO:0000256" key="1">
    <source>
        <dbReference type="ARBA" id="ARBA00022490"/>
    </source>
</evidence>
<evidence type="ECO:0000256" key="5">
    <source>
        <dbReference type="ARBA" id="ARBA00022691"/>
    </source>
</evidence>
<dbReference type="InterPro" id="IPR029028">
    <property type="entry name" value="Alpha/beta_knot_MTases"/>
</dbReference>
<accession>A0A2Z6DWT4</accession>
<dbReference type="SUPFAM" id="SSF75217">
    <property type="entry name" value="alpha/beta knot"/>
    <property type="match status" value="1"/>
</dbReference>
<comment type="catalytic activity">
    <reaction evidence="6">
        <text>guanosine(2251) in 23S rRNA + S-adenosyl-L-methionine = 2'-O-methylguanosine(2251) in 23S rRNA + S-adenosyl-L-homocysteine + H(+)</text>
        <dbReference type="Rhea" id="RHEA:24140"/>
        <dbReference type="Rhea" id="RHEA-COMP:10239"/>
        <dbReference type="Rhea" id="RHEA-COMP:10241"/>
        <dbReference type="ChEBI" id="CHEBI:15378"/>
        <dbReference type="ChEBI" id="CHEBI:57856"/>
        <dbReference type="ChEBI" id="CHEBI:59789"/>
        <dbReference type="ChEBI" id="CHEBI:74269"/>
        <dbReference type="ChEBI" id="CHEBI:74445"/>
        <dbReference type="EC" id="2.1.1.185"/>
    </reaction>
</comment>
<feature type="binding site" evidence="6">
    <location>
        <position position="214"/>
    </location>
    <ligand>
        <name>S-adenosyl-L-methionine</name>
        <dbReference type="ChEBI" id="CHEBI:59789"/>
    </ligand>
</feature>
<organism evidence="8 9">
    <name type="scientific">Hydrogenophilus thermoluteolus</name>
    <name type="common">Pseudomonas hydrogenothermophila</name>
    <dbReference type="NCBI Taxonomy" id="297"/>
    <lineage>
        <taxon>Bacteria</taxon>
        <taxon>Pseudomonadati</taxon>
        <taxon>Pseudomonadota</taxon>
        <taxon>Hydrogenophilia</taxon>
        <taxon>Hydrogenophilales</taxon>
        <taxon>Hydrogenophilaceae</taxon>
        <taxon>Hydrogenophilus</taxon>
    </lineage>
</organism>
<comment type="function">
    <text evidence="6">Specifically methylates the ribose of guanosine 2251 in 23S rRNA.</text>
</comment>
<dbReference type="EMBL" id="AP018558">
    <property type="protein sequence ID" value="BBD76926.1"/>
    <property type="molecule type" value="Genomic_DNA"/>
</dbReference>
<feature type="domain" description="RNA 2-O ribose methyltransferase substrate binding" evidence="7">
    <location>
        <begin position="11"/>
        <end position="88"/>
    </location>
</feature>
<gene>
    <name evidence="6" type="primary">rlmB</name>
    <name evidence="8" type="ORF">HPTL_0658</name>
</gene>
<evidence type="ECO:0000313" key="9">
    <source>
        <dbReference type="Proteomes" id="UP000262004"/>
    </source>
</evidence>
<keyword evidence="9" id="KW-1185">Reference proteome</keyword>
<dbReference type="HAMAP" id="MF_01887">
    <property type="entry name" value="23SrRNA_methyltr_B"/>
    <property type="match status" value="1"/>
</dbReference>
<keyword evidence="4 6" id="KW-0808">Transferase</keyword>
<feature type="binding site" evidence="6">
    <location>
        <position position="243"/>
    </location>
    <ligand>
        <name>S-adenosyl-L-methionine</name>
        <dbReference type="ChEBI" id="CHEBI:59789"/>
    </ligand>
</feature>
<dbReference type="Proteomes" id="UP000262004">
    <property type="component" value="Chromosome"/>
</dbReference>
<dbReference type="InterPro" id="IPR013123">
    <property type="entry name" value="SpoU_subst-bd"/>
</dbReference>
<evidence type="ECO:0000259" key="7">
    <source>
        <dbReference type="SMART" id="SM00967"/>
    </source>
</evidence>
<dbReference type="Gene3D" id="3.40.1280.10">
    <property type="match status" value="1"/>
</dbReference>
<keyword evidence="3 6" id="KW-0489">Methyltransferase</keyword>
<dbReference type="SMART" id="SM00967">
    <property type="entry name" value="SpoU_sub_bind"/>
    <property type="match status" value="1"/>
</dbReference>
<protein>
    <recommendedName>
        <fullName evidence="6">23S rRNA (guanosine-2'-O-)-methyltransferase RlmB</fullName>
        <ecNumber evidence="6">2.1.1.185</ecNumber>
    </recommendedName>
    <alternativeName>
        <fullName evidence="6">23S rRNA (guanosine2251 2'-O)-methyltransferase</fullName>
    </alternativeName>
    <alternativeName>
        <fullName evidence="6">23S rRNA Gm2251 2'-O-methyltransferase</fullName>
    </alternativeName>
</protein>
<dbReference type="GO" id="GO:0005829">
    <property type="term" value="C:cytosol"/>
    <property type="evidence" value="ECO:0007669"/>
    <property type="project" value="TreeGrafter"/>
</dbReference>
<dbReference type="Gene3D" id="3.30.1330.30">
    <property type="match status" value="1"/>
</dbReference>
<feature type="binding site" evidence="6">
    <location>
        <position position="234"/>
    </location>
    <ligand>
        <name>S-adenosyl-L-methionine</name>
        <dbReference type="ChEBI" id="CHEBI:59789"/>
    </ligand>
</feature>
<keyword evidence="5 6" id="KW-0949">S-adenosyl-L-methionine</keyword>
<reference evidence="8 9" key="1">
    <citation type="submission" date="2018-04" db="EMBL/GenBank/DDBJ databases">
        <title>Complete genome sequence of Hydrogenophilus thermoluteolus TH-1.</title>
        <authorList>
            <person name="Arai H."/>
        </authorList>
    </citation>
    <scope>NUCLEOTIDE SEQUENCE [LARGE SCALE GENOMIC DNA]</scope>
    <source>
        <strain evidence="8 9">TH-1</strain>
    </source>
</reference>
<evidence type="ECO:0000313" key="8">
    <source>
        <dbReference type="EMBL" id="BBD76926.1"/>
    </source>
</evidence>
<dbReference type="NCBIfam" id="TIGR00186">
    <property type="entry name" value="rRNA_methyl_3"/>
    <property type="match status" value="1"/>
</dbReference>
<dbReference type="FunFam" id="3.40.1280.10:FF:000008">
    <property type="entry name" value="Group 3 RNA methyltransferase TrmH"/>
    <property type="match status" value="1"/>
</dbReference>
<dbReference type="GO" id="GO:0070039">
    <property type="term" value="F:rRNA (guanosine-2'-O-)-methyltransferase activity"/>
    <property type="evidence" value="ECO:0007669"/>
    <property type="project" value="UniProtKB-UniRule"/>
</dbReference>
<dbReference type="CDD" id="cd18103">
    <property type="entry name" value="SpoU-like_RlmB"/>
    <property type="match status" value="1"/>
</dbReference>
<sequence length="264" mass="28152">MKARSDRETALAYGWHSVTTMLRVAPQRIVQLHVAVERKSDARVQGLIQKAEAACVPVAWVDRASLTKLAGHGHHQGIVATLDPDVQTITLDAVLPNSADYPNPVGRQLLTPPLYLVLDGVTDPHNLGACLRTADAAGVRAVIVPKDRSVGITPVVRKVASGAAETVPVVFVTNLARALEQLKASGIWVVGLAGEGDQWLLACDLSGPLALVLGAEGEGLRQLTRERCDLLARLPMLGVVESLNVSVAAGVALYEVVRRRFPVR</sequence>
<keyword evidence="1 6" id="KW-0963">Cytoplasm</keyword>
<dbReference type="KEGG" id="htl:HPTL_0658"/>
<dbReference type="GO" id="GO:0003723">
    <property type="term" value="F:RNA binding"/>
    <property type="evidence" value="ECO:0007669"/>
    <property type="project" value="InterPro"/>
</dbReference>
<evidence type="ECO:0000256" key="3">
    <source>
        <dbReference type="ARBA" id="ARBA00022603"/>
    </source>
</evidence>
<comment type="subcellular location">
    <subcellularLocation>
        <location evidence="6">Cytoplasm</location>
    </subcellularLocation>
</comment>
<dbReference type="InterPro" id="IPR029026">
    <property type="entry name" value="tRNA_m1G_MTases_N"/>
</dbReference>
<dbReference type="InterPro" id="IPR024915">
    <property type="entry name" value="23S_rRNA_MeTrfase_RlmB"/>
</dbReference>
<dbReference type="PANTHER" id="PTHR46429:SF1">
    <property type="entry name" value="23S RRNA (GUANOSINE-2'-O-)-METHYLTRANSFERASE RLMB"/>
    <property type="match status" value="1"/>
</dbReference>
<evidence type="ECO:0000256" key="2">
    <source>
        <dbReference type="ARBA" id="ARBA00022552"/>
    </source>
</evidence>
<dbReference type="SUPFAM" id="SSF55315">
    <property type="entry name" value="L30e-like"/>
    <property type="match status" value="1"/>
</dbReference>
<dbReference type="EC" id="2.1.1.185" evidence="6"/>
<evidence type="ECO:0000256" key="4">
    <source>
        <dbReference type="ARBA" id="ARBA00022679"/>
    </source>
</evidence>
<comment type="similarity">
    <text evidence="6">Belongs to the class IV-like SAM-binding methyltransferase superfamily. RNA methyltransferase TrmH family. RlmB subfamily.</text>
</comment>
<evidence type="ECO:0000256" key="6">
    <source>
        <dbReference type="HAMAP-Rule" id="MF_01887"/>
    </source>
</evidence>
<dbReference type="PANTHER" id="PTHR46429">
    <property type="entry name" value="23S RRNA (GUANOSINE-2'-O-)-METHYLTRANSFERASE RLMB"/>
    <property type="match status" value="1"/>
</dbReference>
<keyword evidence="2 6" id="KW-0698">rRNA processing</keyword>
<dbReference type="AlphaFoldDB" id="A0A2Z6DWT4"/>